<dbReference type="InterPro" id="IPR032179">
    <property type="entry name" value="Cry22Aa_Ig-like"/>
</dbReference>
<dbReference type="Pfam" id="PF16403">
    <property type="entry name" value="Bact_surface_Ig-like"/>
    <property type="match status" value="1"/>
</dbReference>
<dbReference type="Proteomes" id="UP000679226">
    <property type="component" value="Chromosome"/>
</dbReference>
<evidence type="ECO:0000313" key="3">
    <source>
        <dbReference type="Proteomes" id="UP000679226"/>
    </source>
</evidence>
<gene>
    <name evidence="2" type="ORF">INE88_02306</name>
</gene>
<dbReference type="EMBL" id="CP072227">
    <property type="protein sequence ID" value="QUT45484.1"/>
    <property type="molecule type" value="Genomic_DNA"/>
</dbReference>
<dbReference type="AlphaFoldDB" id="A0A975KH71"/>
<dbReference type="KEGG" id="beg:INE88_02306"/>
<protein>
    <recommendedName>
        <fullName evidence="1">Pesticidal crystal protein Cry22Aa Ig-like domain-containing protein</fullName>
    </recommendedName>
</protein>
<organism evidence="2 3">
    <name type="scientific">Bacteroides eggerthii</name>
    <dbReference type="NCBI Taxonomy" id="28111"/>
    <lineage>
        <taxon>Bacteria</taxon>
        <taxon>Pseudomonadati</taxon>
        <taxon>Bacteroidota</taxon>
        <taxon>Bacteroidia</taxon>
        <taxon>Bacteroidales</taxon>
        <taxon>Bacteroidaceae</taxon>
        <taxon>Bacteroides</taxon>
    </lineage>
</organism>
<evidence type="ECO:0000313" key="2">
    <source>
        <dbReference type="EMBL" id="QUT45484.1"/>
    </source>
</evidence>
<name>A0A975KH71_9BACE</name>
<dbReference type="PROSITE" id="PS51257">
    <property type="entry name" value="PROKAR_LIPOPROTEIN"/>
    <property type="match status" value="1"/>
</dbReference>
<dbReference type="RefSeq" id="WP_118364025.1">
    <property type="nucleotide sequence ID" value="NZ_CP072227.1"/>
</dbReference>
<proteinExistence type="predicted"/>
<reference evidence="2" key="1">
    <citation type="journal article" date="2021" name="PLoS Genet.">
        <title>Mobile Type VI secretion system loci of the gut Bacteroidales display extensive intra-ecosystem transfer, multi-species spread and geographical clustering.</title>
        <authorList>
            <person name="Garcia-Bayona L."/>
            <person name="Coyne M.J."/>
            <person name="Comstock L.E."/>
        </authorList>
    </citation>
    <scope>NUCLEOTIDE SEQUENCE</scope>
    <source>
        <strain evidence="2">CL11T00C20</strain>
    </source>
</reference>
<feature type="domain" description="Pesticidal crystal protein Cry22Aa Ig-like" evidence="1">
    <location>
        <begin position="37"/>
        <end position="105"/>
    </location>
</feature>
<evidence type="ECO:0000259" key="1">
    <source>
        <dbReference type="Pfam" id="PF16403"/>
    </source>
</evidence>
<sequence length="213" mass="23119">MKKILSIIIALCSITLVSCDKETEGISKLTAFPEFKMEGAAFMNVKLDPAGTFTDPGVKAFVGDEEYPVKVTGTVNIREKGLYTLNYETVSKEGFPVTTSRMVLVTPELVQNDYSGTYTLVHATKKKQITVDLVTGELGYYKASDCWWQATAIPLYFLDMGGTELLVLTNSCAYGPISVVGTVDVATNTIKFDAVFTGGVNAGVTFSTSWVKE</sequence>
<accession>A0A975KH71</accession>